<accession>A0A2P2PK24</accession>
<name>A0A2P2PK24_RHIMU</name>
<organism evidence="1">
    <name type="scientific">Rhizophora mucronata</name>
    <name type="common">Asiatic mangrove</name>
    <dbReference type="NCBI Taxonomy" id="61149"/>
    <lineage>
        <taxon>Eukaryota</taxon>
        <taxon>Viridiplantae</taxon>
        <taxon>Streptophyta</taxon>
        <taxon>Embryophyta</taxon>
        <taxon>Tracheophyta</taxon>
        <taxon>Spermatophyta</taxon>
        <taxon>Magnoliopsida</taxon>
        <taxon>eudicotyledons</taxon>
        <taxon>Gunneridae</taxon>
        <taxon>Pentapetalae</taxon>
        <taxon>rosids</taxon>
        <taxon>fabids</taxon>
        <taxon>Malpighiales</taxon>
        <taxon>Rhizophoraceae</taxon>
        <taxon>Rhizophora</taxon>
    </lineage>
</organism>
<sequence length="28" mass="3145">MFIFRLAAANALTTESDCSIYCFVTGLW</sequence>
<proteinExistence type="predicted"/>
<dbReference type="AlphaFoldDB" id="A0A2P2PK24"/>
<evidence type="ECO:0000313" key="1">
    <source>
        <dbReference type="EMBL" id="MBX55077.1"/>
    </source>
</evidence>
<reference evidence="1" key="1">
    <citation type="submission" date="2018-02" db="EMBL/GenBank/DDBJ databases">
        <title>Rhizophora mucronata_Transcriptome.</title>
        <authorList>
            <person name="Meera S.P."/>
            <person name="Sreeshan A."/>
            <person name="Augustine A."/>
        </authorList>
    </citation>
    <scope>NUCLEOTIDE SEQUENCE</scope>
    <source>
        <tissue evidence="1">Leaf</tissue>
    </source>
</reference>
<dbReference type="EMBL" id="GGEC01074593">
    <property type="protein sequence ID" value="MBX55077.1"/>
    <property type="molecule type" value="Transcribed_RNA"/>
</dbReference>
<protein>
    <submittedName>
        <fullName evidence="1">Uncharacterized protein</fullName>
    </submittedName>
</protein>